<dbReference type="GO" id="GO:0006284">
    <property type="term" value="P:base-excision repair"/>
    <property type="evidence" value="ECO:0007669"/>
    <property type="project" value="InterPro"/>
</dbReference>
<evidence type="ECO:0000256" key="9">
    <source>
        <dbReference type="ARBA" id="ARBA00023125"/>
    </source>
</evidence>
<keyword evidence="5" id="KW-0227">DNA damage</keyword>
<dbReference type="InterPro" id="IPR012319">
    <property type="entry name" value="FPG_cat"/>
</dbReference>
<keyword evidence="6 15" id="KW-0863">Zinc-finger</keyword>
<comment type="catalytic activity">
    <reaction evidence="1">
        <text>Hydrolysis of DNA containing ring-opened 7-methylguanine residues, releasing 2,6-diamino-4-hydroxy-5-(N-methyl)formamidopyrimidine.</text>
        <dbReference type="EC" id="3.2.2.23"/>
    </reaction>
</comment>
<dbReference type="EMBL" id="PCTS01000023">
    <property type="protein sequence ID" value="PIP86501.1"/>
    <property type="molecule type" value="Genomic_DNA"/>
</dbReference>
<dbReference type="SUPFAM" id="SSF81624">
    <property type="entry name" value="N-terminal domain of MutM-like DNA repair proteins"/>
    <property type="match status" value="1"/>
</dbReference>
<dbReference type="SUPFAM" id="SSF46946">
    <property type="entry name" value="S13-like H2TH domain"/>
    <property type="match status" value="1"/>
</dbReference>
<evidence type="ECO:0000256" key="12">
    <source>
        <dbReference type="ARBA" id="ARBA00023268"/>
    </source>
</evidence>
<evidence type="ECO:0000313" key="19">
    <source>
        <dbReference type="Proteomes" id="UP000231276"/>
    </source>
</evidence>
<comment type="cofactor">
    <cofactor evidence="2">
        <name>Zn(2+)</name>
        <dbReference type="ChEBI" id="CHEBI:29105"/>
    </cofactor>
</comment>
<evidence type="ECO:0000256" key="13">
    <source>
        <dbReference type="ARBA" id="ARBA00023295"/>
    </source>
</evidence>
<dbReference type="Gene3D" id="1.10.8.50">
    <property type="match status" value="1"/>
</dbReference>
<dbReference type="Proteomes" id="UP000231276">
    <property type="component" value="Unassembled WGS sequence"/>
</dbReference>
<protein>
    <submittedName>
        <fullName evidence="18">Uncharacterized protein</fullName>
    </submittedName>
</protein>
<comment type="caution">
    <text evidence="18">The sequence shown here is derived from an EMBL/GenBank/DDBJ whole genome shotgun (WGS) entry which is preliminary data.</text>
</comment>
<dbReference type="PANTHER" id="PTHR22993:SF9">
    <property type="entry name" value="FORMAMIDOPYRIMIDINE-DNA GLYCOSYLASE"/>
    <property type="match status" value="1"/>
</dbReference>
<dbReference type="AlphaFoldDB" id="A0A2H0DWY1"/>
<dbReference type="FunFam" id="1.10.8.50:FF:000003">
    <property type="entry name" value="Formamidopyrimidine-DNA glycosylase"/>
    <property type="match status" value="1"/>
</dbReference>
<dbReference type="SUPFAM" id="SSF57716">
    <property type="entry name" value="Glucocorticoid receptor-like (DNA-binding domain)"/>
    <property type="match status" value="1"/>
</dbReference>
<comment type="similarity">
    <text evidence="3">Belongs to the FPG family.</text>
</comment>
<keyword evidence="8" id="KW-0862">Zinc</keyword>
<dbReference type="InterPro" id="IPR015886">
    <property type="entry name" value="H2TH_FPG"/>
</dbReference>
<evidence type="ECO:0000259" key="17">
    <source>
        <dbReference type="PROSITE" id="PS51068"/>
    </source>
</evidence>
<dbReference type="CDD" id="cd08966">
    <property type="entry name" value="EcFpg-like_N"/>
    <property type="match status" value="1"/>
</dbReference>
<dbReference type="GO" id="GO:0003684">
    <property type="term" value="F:damaged DNA binding"/>
    <property type="evidence" value="ECO:0007669"/>
    <property type="project" value="InterPro"/>
</dbReference>
<dbReference type="GO" id="GO:0140078">
    <property type="term" value="F:class I DNA-(apurinic or apyrimidinic site) endonuclease activity"/>
    <property type="evidence" value="ECO:0007669"/>
    <property type="project" value="UniProtKB-EC"/>
</dbReference>
<evidence type="ECO:0000256" key="2">
    <source>
        <dbReference type="ARBA" id="ARBA00001947"/>
    </source>
</evidence>
<dbReference type="PROSITE" id="PS51068">
    <property type="entry name" value="FPG_CAT"/>
    <property type="match status" value="1"/>
</dbReference>
<comment type="catalytic activity">
    <reaction evidence="14">
        <text>2'-deoxyribonucleotide-(2'-deoxyribose 5'-phosphate)-2'-deoxyribonucleotide-DNA = a 3'-end 2'-deoxyribonucleotide-(2,3-dehydro-2,3-deoxyribose 5'-phosphate)-DNA + a 5'-end 5'-phospho-2'-deoxyribonucleoside-DNA + H(+)</text>
        <dbReference type="Rhea" id="RHEA:66592"/>
        <dbReference type="Rhea" id="RHEA-COMP:13180"/>
        <dbReference type="Rhea" id="RHEA-COMP:16897"/>
        <dbReference type="Rhea" id="RHEA-COMP:17067"/>
        <dbReference type="ChEBI" id="CHEBI:15378"/>
        <dbReference type="ChEBI" id="CHEBI:136412"/>
        <dbReference type="ChEBI" id="CHEBI:157695"/>
        <dbReference type="ChEBI" id="CHEBI:167181"/>
        <dbReference type="EC" id="4.2.99.18"/>
    </reaction>
</comment>
<dbReference type="Pfam" id="PF06831">
    <property type="entry name" value="H2TH"/>
    <property type="match status" value="1"/>
</dbReference>
<keyword evidence="10" id="KW-0234">DNA repair</keyword>
<dbReference type="Gene3D" id="3.20.190.10">
    <property type="entry name" value="MutM-like, N-terminal"/>
    <property type="match status" value="1"/>
</dbReference>
<proteinExistence type="inferred from homology"/>
<keyword evidence="12" id="KW-0511">Multifunctional enzyme</keyword>
<evidence type="ECO:0000256" key="11">
    <source>
        <dbReference type="ARBA" id="ARBA00023239"/>
    </source>
</evidence>
<organism evidence="18 19">
    <name type="scientific">Candidatus Campbellbacteria bacterium CG22_combo_CG10-13_8_21_14_all_43_18</name>
    <dbReference type="NCBI Taxonomy" id="1974530"/>
    <lineage>
        <taxon>Bacteria</taxon>
        <taxon>Candidatus Campbelliibacteriota</taxon>
    </lineage>
</organism>
<evidence type="ECO:0000256" key="7">
    <source>
        <dbReference type="ARBA" id="ARBA00022801"/>
    </source>
</evidence>
<dbReference type="InterPro" id="IPR010979">
    <property type="entry name" value="Ribosomal_uS13-like_H2TH"/>
</dbReference>
<name>A0A2H0DWY1_9BACT</name>
<accession>A0A2H0DWY1</accession>
<sequence length="321" mass="36777">MPELPEVQITVDGINKYLPGRKILSVWTDYKSGYFKGKKNIKDPAYFKKFRKFVAGKKIKRSERKGKNIIVHFSGGGGILIHMKMTGHLLYGRYEKINPKLQISNYEQIQNSKAQKTEDAWLPTEEGPLRDPFNRHIRLVFELSDGKRLALSDMRRFAKVMYFETSKLSECFDGKNIAQDPFEINKKEFIESLRRKKTGRIKNILMDQTLVSGIGNIYSDETLFETGVHPETNIGDIPDKKLGEIYEGAKKILKKGIKFGGDSASDYRNIKGEPGAFQKKHKVYRRTGEKCPKKGCSGKIVRKVVGGRSAHFCNRHQKLKR</sequence>
<dbReference type="Pfam" id="PF01149">
    <property type="entry name" value="Fapy_DNA_glyco"/>
    <property type="match status" value="1"/>
</dbReference>
<evidence type="ECO:0000256" key="14">
    <source>
        <dbReference type="ARBA" id="ARBA00044632"/>
    </source>
</evidence>
<evidence type="ECO:0000256" key="1">
    <source>
        <dbReference type="ARBA" id="ARBA00001668"/>
    </source>
</evidence>
<evidence type="ECO:0000256" key="5">
    <source>
        <dbReference type="ARBA" id="ARBA00022763"/>
    </source>
</evidence>
<dbReference type="GO" id="GO:0008270">
    <property type="term" value="F:zinc ion binding"/>
    <property type="evidence" value="ECO:0007669"/>
    <property type="project" value="UniProtKB-KW"/>
</dbReference>
<dbReference type="SMART" id="SM01232">
    <property type="entry name" value="H2TH"/>
    <property type="match status" value="1"/>
</dbReference>
<evidence type="ECO:0000256" key="6">
    <source>
        <dbReference type="ARBA" id="ARBA00022771"/>
    </source>
</evidence>
<evidence type="ECO:0000256" key="3">
    <source>
        <dbReference type="ARBA" id="ARBA00009409"/>
    </source>
</evidence>
<reference evidence="18 19" key="1">
    <citation type="submission" date="2017-09" db="EMBL/GenBank/DDBJ databases">
        <title>Depth-based differentiation of microbial function through sediment-hosted aquifers and enrichment of novel symbionts in the deep terrestrial subsurface.</title>
        <authorList>
            <person name="Probst A.J."/>
            <person name="Ladd B."/>
            <person name="Jarett J.K."/>
            <person name="Geller-Mcgrath D.E."/>
            <person name="Sieber C.M."/>
            <person name="Emerson J.B."/>
            <person name="Anantharaman K."/>
            <person name="Thomas B.C."/>
            <person name="Malmstrom R."/>
            <person name="Stieglmeier M."/>
            <person name="Klingl A."/>
            <person name="Woyke T."/>
            <person name="Ryan C.M."/>
            <person name="Banfield J.F."/>
        </authorList>
    </citation>
    <scope>NUCLEOTIDE SEQUENCE [LARGE SCALE GENOMIC DNA]</scope>
    <source>
        <strain evidence="18">CG22_combo_CG10-13_8_21_14_all_43_18</strain>
    </source>
</reference>
<keyword evidence="7" id="KW-0378">Hydrolase</keyword>
<evidence type="ECO:0000256" key="10">
    <source>
        <dbReference type="ARBA" id="ARBA00023204"/>
    </source>
</evidence>
<evidence type="ECO:0000256" key="8">
    <source>
        <dbReference type="ARBA" id="ARBA00022833"/>
    </source>
</evidence>
<dbReference type="PANTHER" id="PTHR22993">
    <property type="entry name" value="FORMAMIDOPYRIMIDINE-DNA GLYCOSYLASE"/>
    <property type="match status" value="1"/>
</dbReference>
<evidence type="ECO:0000256" key="4">
    <source>
        <dbReference type="ARBA" id="ARBA00022723"/>
    </source>
</evidence>
<dbReference type="SMART" id="SM00898">
    <property type="entry name" value="Fapy_DNA_glyco"/>
    <property type="match status" value="1"/>
</dbReference>
<keyword evidence="11" id="KW-0456">Lyase</keyword>
<dbReference type="PROSITE" id="PS51066">
    <property type="entry name" value="ZF_FPG_2"/>
    <property type="match status" value="1"/>
</dbReference>
<gene>
    <name evidence="18" type="ORF">COW82_01730</name>
</gene>
<dbReference type="InterPro" id="IPR000214">
    <property type="entry name" value="Znf_DNA_glyclase/AP_lyase"/>
</dbReference>
<keyword evidence="4" id="KW-0479">Metal-binding</keyword>
<keyword evidence="13" id="KW-0326">Glycosidase</keyword>
<evidence type="ECO:0000256" key="15">
    <source>
        <dbReference type="PROSITE-ProRule" id="PRU00391"/>
    </source>
</evidence>
<evidence type="ECO:0000313" key="18">
    <source>
        <dbReference type="EMBL" id="PIP86501.1"/>
    </source>
</evidence>
<dbReference type="InterPro" id="IPR035937">
    <property type="entry name" value="FPG_N"/>
</dbReference>
<feature type="domain" description="Formamidopyrimidine-DNA glycosylase catalytic" evidence="17">
    <location>
        <begin position="2"/>
        <end position="158"/>
    </location>
</feature>
<keyword evidence="9" id="KW-0238">DNA-binding</keyword>
<dbReference type="GO" id="GO:0034039">
    <property type="term" value="F:8-oxo-7,8-dihydroguanine DNA N-glycosylase activity"/>
    <property type="evidence" value="ECO:0007669"/>
    <property type="project" value="TreeGrafter"/>
</dbReference>
<evidence type="ECO:0000259" key="16">
    <source>
        <dbReference type="PROSITE" id="PS51066"/>
    </source>
</evidence>
<feature type="domain" description="FPG-type" evidence="16">
    <location>
        <begin position="282"/>
        <end position="318"/>
    </location>
</feature>